<organism evidence="5 6">
    <name type="scientific">Sphingomonas zeae</name>
    <dbReference type="NCBI Taxonomy" id="1646122"/>
    <lineage>
        <taxon>Bacteria</taxon>
        <taxon>Pseudomonadati</taxon>
        <taxon>Pseudomonadota</taxon>
        <taxon>Alphaproteobacteria</taxon>
        <taxon>Sphingomonadales</taxon>
        <taxon>Sphingomonadaceae</taxon>
        <taxon>Sphingomonas</taxon>
    </lineage>
</organism>
<dbReference type="PROSITE" id="PS50932">
    <property type="entry name" value="HTH_LACI_2"/>
    <property type="match status" value="1"/>
</dbReference>
<dbReference type="Proteomes" id="UP000536441">
    <property type="component" value="Unassembled WGS sequence"/>
</dbReference>
<protein>
    <submittedName>
        <fullName evidence="5">LacI family DNA-binding transcriptional regulator</fullName>
    </submittedName>
</protein>
<keyword evidence="2 5" id="KW-0238">DNA-binding</keyword>
<evidence type="ECO:0000256" key="2">
    <source>
        <dbReference type="ARBA" id="ARBA00023125"/>
    </source>
</evidence>
<dbReference type="CDD" id="cd01545">
    <property type="entry name" value="PBP1_SalR"/>
    <property type="match status" value="1"/>
</dbReference>
<dbReference type="EMBL" id="JABMCH010000048">
    <property type="protein sequence ID" value="NUU45805.1"/>
    <property type="molecule type" value="Genomic_DNA"/>
</dbReference>
<keyword evidence="6" id="KW-1185">Reference proteome</keyword>
<sequence>MKALTIKDVARQAGVSPKTVSRVINGEAHVRPAVREAVARVVAEMNYQPNAFARSLSSARSFLIGLFFDDPACSYANDVLLGALDRARSLGRHVVIETVALDRPDWQARLEESLIGLKLGGAILTPPICDCEELIVIFERHGVPLVRIAPGNDVDRTPHVRIDDRAAARTMAEHLIHLGHRDIAFIKGNPTHHAAHRRWLGFQDALHAADMALDERQVFQGDFTFRSGIVAAEALLDGARPPSAIFASNDEMALGVLVAAMRAQIAVPQKLSIAGFDDAQLARMAWPQLTTIRQPNSEMAAAAVSLLAERNAVPDGAVSSIELPYELMVRASSFCS</sequence>
<keyword evidence="1" id="KW-0805">Transcription regulation</keyword>
<evidence type="ECO:0000259" key="4">
    <source>
        <dbReference type="PROSITE" id="PS50932"/>
    </source>
</evidence>
<evidence type="ECO:0000256" key="3">
    <source>
        <dbReference type="ARBA" id="ARBA00023163"/>
    </source>
</evidence>
<evidence type="ECO:0000256" key="1">
    <source>
        <dbReference type="ARBA" id="ARBA00023015"/>
    </source>
</evidence>
<feature type="domain" description="HTH lacI-type" evidence="4">
    <location>
        <begin position="4"/>
        <end position="58"/>
    </location>
</feature>
<dbReference type="Pfam" id="PF13377">
    <property type="entry name" value="Peripla_BP_3"/>
    <property type="match status" value="1"/>
</dbReference>
<evidence type="ECO:0000313" key="6">
    <source>
        <dbReference type="Proteomes" id="UP000536441"/>
    </source>
</evidence>
<dbReference type="SUPFAM" id="SSF47413">
    <property type="entry name" value="lambda repressor-like DNA-binding domains"/>
    <property type="match status" value="1"/>
</dbReference>
<proteinExistence type="predicted"/>
<reference evidence="5 6" key="1">
    <citation type="submission" date="2020-05" db="EMBL/GenBank/DDBJ databases">
        <title>Genome Sequencing of Type Strains.</title>
        <authorList>
            <person name="Lemaire J.F."/>
            <person name="Inderbitzin P."/>
            <person name="Gregorio O.A."/>
            <person name="Collins S.B."/>
            <person name="Wespe N."/>
            <person name="Knight-Connoni V."/>
        </authorList>
    </citation>
    <scope>NUCLEOTIDE SEQUENCE [LARGE SCALE GENOMIC DNA]</scope>
    <source>
        <strain evidence="5 6">DSM 100049</strain>
    </source>
</reference>
<dbReference type="RefSeq" id="WP_175310593.1">
    <property type="nucleotide sequence ID" value="NZ_CBCRYR010000016.1"/>
</dbReference>
<name>A0A7Y6B1Q2_9SPHN</name>
<keyword evidence="3" id="KW-0804">Transcription</keyword>
<gene>
    <name evidence="5" type="ORF">HP438_02280</name>
</gene>
<dbReference type="GO" id="GO:0003700">
    <property type="term" value="F:DNA-binding transcription factor activity"/>
    <property type="evidence" value="ECO:0007669"/>
    <property type="project" value="TreeGrafter"/>
</dbReference>
<dbReference type="PANTHER" id="PTHR30146:SF153">
    <property type="entry name" value="LACTOSE OPERON REPRESSOR"/>
    <property type="match status" value="1"/>
</dbReference>
<dbReference type="CDD" id="cd01392">
    <property type="entry name" value="HTH_LacI"/>
    <property type="match status" value="1"/>
</dbReference>
<dbReference type="Gene3D" id="3.40.50.2300">
    <property type="match status" value="2"/>
</dbReference>
<dbReference type="GO" id="GO:0000976">
    <property type="term" value="F:transcription cis-regulatory region binding"/>
    <property type="evidence" value="ECO:0007669"/>
    <property type="project" value="TreeGrafter"/>
</dbReference>
<dbReference type="Gene3D" id="1.10.260.40">
    <property type="entry name" value="lambda repressor-like DNA-binding domains"/>
    <property type="match status" value="1"/>
</dbReference>
<dbReference type="PANTHER" id="PTHR30146">
    <property type="entry name" value="LACI-RELATED TRANSCRIPTIONAL REPRESSOR"/>
    <property type="match status" value="1"/>
</dbReference>
<dbReference type="Pfam" id="PF00356">
    <property type="entry name" value="LacI"/>
    <property type="match status" value="1"/>
</dbReference>
<accession>A0A7Y6B1Q2</accession>
<dbReference type="AlphaFoldDB" id="A0A7Y6B1Q2"/>
<dbReference type="SUPFAM" id="SSF53822">
    <property type="entry name" value="Periplasmic binding protein-like I"/>
    <property type="match status" value="1"/>
</dbReference>
<evidence type="ECO:0000313" key="5">
    <source>
        <dbReference type="EMBL" id="NUU45805.1"/>
    </source>
</evidence>
<comment type="caution">
    <text evidence="5">The sequence shown here is derived from an EMBL/GenBank/DDBJ whole genome shotgun (WGS) entry which is preliminary data.</text>
</comment>
<dbReference type="InterPro" id="IPR000843">
    <property type="entry name" value="HTH_LacI"/>
</dbReference>
<dbReference type="PRINTS" id="PR00036">
    <property type="entry name" value="HTHLACI"/>
</dbReference>
<dbReference type="InterPro" id="IPR010982">
    <property type="entry name" value="Lambda_DNA-bd_dom_sf"/>
</dbReference>
<dbReference type="SMART" id="SM00354">
    <property type="entry name" value="HTH_LACI"/>
    <property type="match status" value="1"/>
</dbReference>
<dbReference type="InterPro" id="IPR028082">
    <property type="entry name" value="Peripla_BP_I"/>
</dbReference>
<dbReference type="InterPro" id="IPR046335">
    <property type="entry name" value="LacI/GalR-like_sensor"/>
</dbReference>
<dbReference type="PROSITE" id="PS00356">
    <property type="entry name" value="HTH_LACI_1"/>
    <property type="match status" value="1"/>
</dbReference>